<evidence type="ECO:0000256" key="12">
    <source>
        <dbReference type="SAM" id="MobiDB-lite"/>
    </source>
</evidence>
<comment type="similarity">
    <text evidence="2 11">Belongs to the glycosyl hydrolase 72 family.</text>
</comment>
<feature type="region of interest" description="Disordered" evidence="12">
    <location>
        <begin position="424"/>
        <end position="454"/>
    </location>
</feature>
<evidence type="ECO:0000256" key="6">
    <source>
        <dbReference type="ARBA" id="ARBA00022729"/>
    </source>
</evidence>
<dbReference type="FunFam" id="3.20.20.80:FF:000032">
    <property type="entry name" value="1,3-beta-glucanosyltransferase"/>
    <property type="match status" value="1"/>
</dbReference>
<keyword evidence="3" id="KW-1003">Cell membrane</keyword>
<dbReference type="GO" id="GO:0005886">
    <property type="term" value="C:plasma membrane"/>
    <property type="evidence" value="ECO:0007669"/>
    <property type="project" value="UniProtKB-SubCell"/>
</dbReference>
<dbReference type="EC" id="2.4.1.-" evidence="11"/>
<evidence type="ECO:0000256" key="5">
    <source>
        <dbReference type="ARBA" id="ARBA00022679"/>
    </source>
</evidence>
<comment type="subcellular location">
    <subcellularLocation>
        <location evidence="1 11">Cell membrane</location>
        <topology evidence="1 11">Lipid-anchor</topology>
        <topology evidence="1 11">GPI-anchor</topology>
    </subcellularLocation>
</comment>
<evidence type="ECO:0000313" key="14">
    <source>
        <dbReference type="EMBL" id="GFF41766.1"/>
    </source>
</evidence>
<evidence type="ECO:0000256" key="8">
    <source>
        <dbReference type="ARBA" id="ARBA00023180"/>
    </source>
</evidence>
<feature type="signal peptide" evidence="11">
    <location>
        <begin position="1"/>
        <end position="25"/>
    </location>
</feature>
<accession>A0A8H3RXT2</accession>
<keyword evidence="4 11" id="KW-0336">GPI-anchor</keyword>
<keyword evidence="8" id="KW-0325">Glycoprotein</keyword>
<dbReference type="GO" id="GO:0042124">
    <property type="term" value="F:1,3-beta-glucanosyltransferase activity"/>
    <property type="evidence" value="ECO:0007669"/>
    <property type="project" value="TreeGrafter"/>
</dbReference>
<protein>
    <recommendedName>
        <fullName evidence="11">1,3-beta-glucanosyltransferase</fullName>
        <ecNumber evidence="11">2.4.1.-</ecNumber>
    </recommendedName>
</protein>
<dbReference type="Pfam" id="PF03198">
    <property type="entry name" value="Glyco_hydro_72"/>
    <property type="match status" value="1"/>
</dbReference>
<evidence type="ECO:0000256" key="7">
    <source>
        <dbReference type="ARBA" id="ARBA00023136"/>
    </source>
</evidence>
<reference evidence="14 15" key="1">
    <citation type="submission" date="2020-01" db="EMBL/GenBank/DDBJ databases">
        <title>Draft genome sequence of Aspergillus udagawae IFM 46972.</title>
        <authorList>
            <person name="Takahashi H."/>
            <person name="Yaguchi T."/>
        </authorList>
    </citation>
    <scope>NUCLEOTIDE SEQUENCE [LARGE SCALE GENOMIC DNA]</scope>
    <source>
        <strain evidence="14 15">IFM 46972</strain>
    </source>
</reference>
<keyword evidence="13" id="KW-0812">Transmembrane</keyword>
<keyword evidence="6 11" id="KW-0732">Signal</keyword>
<keyword evidence="13" id="KW-1133">Transmembrane helix</keyword>
<dbReference type="GO" id="GO:0098552">
    <property type="term" value="C:side of membrane"/>
    <property type="evidence" value="ECO:0007669"/>
    <property type="project" value="UniProtKB-KW"/>
</dbReference>
<evidence type="ECO:0000256" key="11">
    <source>
        <dbReference type="RuleBase" id="RU361209"/>
    </source>
</evidence>
<sequence length="480" mass="52178">MLPNDLQTYVRLFTAVCALATTASAVVPVEVKGKDFVNSQTGARFQILGVDYQPGGSSGFTKDKDPLSDPDACLRDAALMQRLGVNTIRIYNLSPSLNHDECASIFNAAGIYMILDVNSPLYGGYLDRTDPKSTYNDVYFQQVFGVVEAFKNFPNTLAFFAGNEVINEQSVKNVPTYVRAVQRDMKDYIAKNLNRTIPVGYSAADIRPILMDTLNYFMCEDDANSHSDFFGLNSYSWCGNSSYTKSGYDVLTEDFANASLPVFFSEYGCNEVKPRYFTEVEALYGAEMTQSFSGGLVYEYTQEENEYGLVQINDNGTASLRVDYDNLMAQYKKLDMTRIQASNTTQTSFKAPKCDSSLITNSTFTDSFDLPKRPAKVQKMIDDGLSNANTGKLVDVKTTDIPQKVYNANGQEITGIKLNVLASGESNTPGAHSSGSTSGSSGSGGSSSSSGSDKKGAAGTISVPFVGLLSAASFMAFFML</sequence>
<name>A0A8H3RXT2_9EURO</name>
<dbReference type="AlphaFoldDB" id="A0A8H3RXT2"/>
<evidence type="ECO:0000256" key="3">
    <source>
        <dbReference type="ARBA" id="ARBA00022475"/>
    </source>
</evidence>
<evidence type="ECO:0000256" key="9">
    <source>
        <dbReference type="ARBA" id="ARBA00023288"/>
    </source>
</evidence>
<feature type="compositionally biased region" description="Low complexity" evidence="12">
    <location>
        <begin position="433"/>
        <end position="451"/>
    </location>
</feature>
<evidence type="ECO:0000256" key="2">
    <source>
        <dbReference type="ARBA" id="ARBA00007528"/>
    </source>
</evidence>
<feature type="transmembrane region" description="Helical" evidence="13">
    <location>
        <begin position="456"/>
        <end position="478"/>
    </location>
</feature>
<organism evidence="14 15">
    <name type="scientific">Aspergillus udagawae</name>
    <dbReference type="NCBI Taxonomy" id="91492"/>
    <lineage>
        <taxon>Eukaryota</taxon>
        <taxon>Fungi</taxon>
        <taxon>Dikarya</taxon>
        <taxon>Ascomycota</taxon>
        <taxon>Pezizomycotina</taxon>
        <taxon>Eurotiomycetes</taxon>
        <taxon>Eurotiomycetidae</taxon>
        <taxon>Eurotiales</taxon>
        <taxon>Aspergillaceae</taxon>
        <taxon>Aspergillus</taxon>
        <taxon>Aspergillus subgen. Fumigati</taxon>
    </lineage>
</organism>
<dbReference type="InterPro" id="IPR004886">
    <property type="entry name" value="Glucanosyltransferase"/>
</dbReference>
<evidence type="ECO:0000313" key="15">
    <source>
        <dbReference type="Proteomes" id="UP000465221"/>
    </source>
</evidence>
<dbReference type="GO" id="GO:0031505">
    <property type="term" value="P:fungal-type cell wall organization"/>
    <property type="evidence" value="ECO:0007669"/>
    <property type="project" value="TreeGrafter"/>
</dbReference>
<evidence type="ECO:0000256" key="13">
    <source>
        <dbReference type="SAM" id="Phobius"/>
    </source>
</evidence>
<evidence type="ECO:0000256" key="1">
    <source>
        <dbReference type="ARBA" id="ARBA00004609"/>
    </source>
</evidence>
<dbReference type="PANTHER" id="PTHR31468:SF4">
    <property type="entry name" value="1,3-BETA-GLUCANOSYLTRANSFERASE GAS3-RELATED"/>
    <property type="match status" value="1"/>
</dbReference>
<gene>
    <name evidence="14" type="ORF">IFM46972_06652</name>
</gene>
<dbReference type="InterPro" id="IPR017853">
    <property type="entry name" value="GH"/>
</dbReference>
<dbReference type="GO" id="GO:0071970">
    <property type="term" value="P:fungal-type cell wall (1-&gt;3)-beta-D-glucan biosynthetic process"/>
    <property type="evidence" value="ECO:0007669"/>
    <property type="project" value="TreeGrafter"/>
</dbReference>
<comment type="caution">
    <text evidence="14">The sequence shown here is derived from an EMBL/GenBank/DDBJ whole genome shotgun (WGS) entry which is preliminary data.</text>
</comment>
<evidence type="ECO:0000256" key="10">
    <source>
        <dbReference type="ARBA" id="ARBA00025026"/>
    </source>
</evidence>
<feature type="chain" id="PRO_5034397561" description="1,3-beta-glucanosyltransferase" evidence="11">
    <location>
        <begin position="26"/>
        <end position="480"/>
    </location>
</feature>
<keyword evidence="5 11" id="KW-0808">Transferase</keyword>
<comment type="function">
    <text evidence="10">Splits internally a 1,3-beta-glucan molecule and transfers the newly generated reducing end (the donor) to the non-reducing end of another 1,3-beta-glucan molecule (the acceptor) forming a 1,3-beta linkage, resulting in the elongation of 1,3-beta-glucan chains in the cell wall. Involved in cell wall morphogenesis.</text>
</comment>
<evidence type="ECO:0000256" key="4">
    <source>
        <dbReference type="ARBA" id="ARBA00022622"/>
    </source>
</evidence>
<dbReference type="Proteomes" id="UP000465221">
    <property type="component" value="Unassembled WGS sequence"/>
</dbReference>
<dbReference type="PANTHER" id="PTHR31468">
    <property type="entry name" value="1,3-BETA-GLUCANOSYLTRANSFERASE GAS1"/>
    <property type="match status" value="1"/>
</dbReference>
<keyword evidence="7 11" id="KW-0472">Membrane</keyword>
<keyword evidence="9 11" id="KW-0449">Lipoprotein</keyword>
<dbReference type="Gene3D" id="3.20.20.80">
    <property type="entry name" value="Glycosidases"/>
    <property type="match status" value="1"/>
</dbReference>
<dbReference type="EMBL" id="BLKC01000046">
    <property type="protein sequence ID" value="GFF41766.1"/>
    <property type="molecule type" value="Genomic_DNA"/>
</dbReference>
<proteinExistence type="inferred from homology"/>
<dbReference type="SUPFAM" id="SSF51445">
    <property type="entry name" value="(Trans)glycosidases"/>
    <property type="match status" value="1"/>
</dbReference>